<comment type="caution">
    <text evidence="2">The sequence shown here is derived from an EMBL/GenBank/DDBJ whole genome shotgun (WGS) entry which is preliminary data.</text>
</comment>
<protein>
    <recommendedName>
        <fullName evidence="1">DUF7919 domain-containing protein</fullName>
    </recommendedName>
</protein>
<gene>
    <name evidence="2" type="ORF">M4438_20255</name>
</gene>
<dbReference type="Pfam" id="PF25535">
    <property type="entry name" value="DUF7919"/>
    <property type="match status" value="1"/>
</dbReference>
<sequence>MAYYPDLSPYSYDADDREMLNVGWLSREHEYTTGVAPEGLVEALEELARRAENVQRGMHFCELCPDFQTARRNTSRGEIFIGSGEIHVSNGEGITYASPAMIVHYVADHSYLPPEDYCRSVLDKSS</sequence>
<accession>A0ABT0NWJ8</accession>
<organism evidence="2 3">
    <name type="scientific">Streptomyces lavenduligriseus</name>
    <dbReference type="NCBI Taxonomy" id="67315"/>
    <lineage>
        <taxon>Bacteria</taxon>
        <taxon>Bacillati</taxon>
        <taxon>Actinomycetota</taxon>
        <taxon>Actinomycetes</taxon>
        <taxon>Kitasatosporales</taxon>
        <taxon>Streptomycetaceae</taxon>
        <taxon>Streptomyces</taxon>
    </lineage>
</organism>
<name>A0ABT0NWJ8_9ACTN</name>
<dbReference type="InterPro" id="IPR057679">
    <property type="entry name" value="DUF7919"/>
</dbReference>
<keyword evidence="3" id="KW-1185">Reference proteome</keyword>
<dbReference type="RefSeq" id="WP_249491082.1">
    <property type="nucleotide sequence ID" value="NZ_JAMCCK010000028.1"/>
</dbReference>
<feature type="domain" description="DUF7919" evidence="1">
    <location>
        <begin position="2"/>
        <end position="122"/>
    </location>
</feature>
<evidence type="ECO:0000313" key="2">
    <source>
        <dbReference type="EMBL" id="MCL3995814.1"/>
    </source>
</evidence>
<dbReference type="Proteomes" id="UP001202052">
    <property type="component" value="Unassembled WGS sequence"/>
</dbReference>
<evidence type="ECO:0000313" key="3">
    <source>
        <dbReference type="Proteomes" id="UP001202052"/>
    </source>
</evidence>
<dbReference type="EMBL" id="JAMCCK010000028">
    <property type="protein sequence ID" value="MCL3995814.1"/>
    <property type="molecule type" value="Genomic_DNA"/>
</dbReference>
<reference evidence="2 3" key="1">
    <citation type="submission" date="2022-05" db="EMBL/GenBank/DDBJ databases">
        <title>Genome Resource of Streptomyces lavenduligriseus GA1-1, a Strain with Broad-Spectrum Antifungal Activity against Phytopathogenic Fungi.</title>
        <authorList>
            <person name="Qi D."/>
        </authorList>
    </citation>
    <scope>NUCLEOTIDE SEQUENCE [LARGE SCALE GENOMIC DNA]</scope>
    <source>
        <strain evidence="2 3">GA1-1</strain>
    </source>
</reference>
<evidence type="ECO:0000259" key="1">
    <source>
        <dbReference type="Pfam" id="PF25535"/>
    </source>
</evidence>
<proteinExistence type="predicted"/>